<evidence type="ECO:0000256" key="1">
    <source>
        <dbReference type="SAM" id="SignalP"/>
    </source>
</evidence>
<name>A0A9Q8P514_PASFU</name>
<evidence type="ECO:0000313" key="3">
    <source>
        <dbReference type="Proteomes" id="UP000756132"/>
    </source>
</evidence>
<reference evidence="2" key="1">
    <citation type="submission" date="2021-12" db="EMBL/GenBank/DDBJ databases">
        <authorList>
            <person name="Zaccaron A."/>
            <person name="Stergiopoulos I."/>
        </authorList>
    </citation>
    <scope>NUCLEOTIDE SEQUENCE</scope>
    <source>
        <strain evidence="2">Race5_Kim</strain>
    </source>
</reference>
<dbReference type="GeneID" id="71983500"/>
<dbReference type="Proteomes" id="UP000756132">
    <property type="component" value="Chromosome 2"/>
</dbReference>
<keyword evidence="3" id="KW-1185">Reference proteome</keyword>
<feature type="signal peptide" evidence="1">
    <location>
        <begin position="1"/>
        <end position="17"/>
    </location>
</feature>
<organism evidence="2 3">
    <name type="scientific">Passalora fulva</name>
    <name type="common">Tomato leaf mold</name>
    <name type="synonym">Cladosporium fulvum</name>
    <dbReference type="NCBI Taxonomy" id="5499"/>
    <lineage>
        <taxon>Eukaryota</taxon>
        <taxon>Fungi</taxon>
        <taxon>Dikarya</taxon>
        <taxon>Ascomycota</taxon>
        <taxon>Pezizomycotina</taxon>
        <taxon>Dothideomycetes</taxon>
        <taxon>Dothideomycetidae</taxon>
        <taxon>Mycosphaerellales</taxon>
        <taxon>Mycosphaerellaceae</taxon>
        <taxon>Fulvia</taxon>
    </lineage>
</organism>
<accession>A0A9Q8P514</accession>
<evidence type="ECO:0000313" key="2">
    <source>
        <dbReference type="EMBL" id="UJO13292.1"/>
    </source>
</evidence>
<reference evidence="2" key="2">
    <citation type="journal article" date="2022" name="Microb. Genom.">
        <title>A chromosome-scale genome assembly of the tomato pathogen Cladosporium fulvum reveals a compartmentalized genome architecture and the presence of a dispensable chromosome.</title>
        <authorList>
            <person name="Zaccaron A.Z."/>
            <person name="Chen L.H."/>
            <person name="Samaras A."/>
            <person name="Stergiopoulos I."/>
        </authorList>
    </citation>
    <scope>NUCLEOTIDE SEQUENCE</scope>
    <source>
        <strain evidence="2">Race5_Kim</strain>
    </source>
</reference>
<keyword evidence="1" id="KW-0732">Signal</keyword>
<feature type="chain" id="PRO_5040229327" evidence="1">
    <location>
        <begin position="18"/>
        <end position="89"/>
    </location>
</feature>
<dbReference type="KEGG" id="ffu:CLAFUR5_03622"/>
<proteinExistence type="predicted"/>
<gene>
    <name evidence="2" type="ORF">CLAFUR5_03622</name>
</gene>
<protein>
    <submittedName>
        <fullName evidence="2">Uncharacterized protein</fullName>
    </submittedName>
</protein>
<dbReference type="OrthoDB" id="10465172at2759"/>
<dbReference type="EMBL" id="CP090164">
    <property type="protein sequence ID" value="UJO13292.1"/>
    <property type="molecule type" value="Genomic_DNA"/>
</dbReference>
<dbReference type="AlphaFoldDB" id="A0A9Q8P514"/>
<sequence>MKFSLLTLACLFSVALAVDTECKLSNGGAAGGPACGCNSNASCFCEKPSDDLSVASECSANGSCGCPSDENGHCDMLNEQPPPPPPRMF</sequence>
<dbReference type="RefSeq" id="XP_047757658.1">
    <property type="nucleotide sequence ID" value="XM_047902770.1"/>
</dbReference>